<organism evidence="1">
    <name type="scientific">marine sediment metagenome</name>
    <dbReference type="NCBI Taxonomy" id="412755"/>
    <lineage>
        <taxon>unclassified sequences</taxon>
        <taxon>metagenomes</taxon>
        <taxon>ecological metagenomes</taxon>
    </lineage>
</organism>
<reference evidence="1" key="1">
    <citation type="journal article" date="2015" name="Nature">
        <title>Complex archaea that bridge the gap between prokaryotes and eukaryotes.</title>
        <authorList>
            <person name="Spang A."/>
            <person name="Saw J.H."/>
            <person name="Jorgensen S.L."/>
            <person name="Zaremba-Niedzwiedzka K."/>
            <person name="Martijn J."/>
            <person name="Lind A.E."/>
            <person name="van Eijk R."/>
            <person name="Schleper C."/>
            <person name="Guy L."/>
            <person name="Ettema T.J."/>
        </authorList>
    </citation>
    <scope>NUCLEOTIDE SEQUENCE</scope>
</reference>
<dbReference type="SUPFAM" id="SSF51556">
    <property type="entry name" value="Metallo-dependent hydrolases"/>
    <property type="match status" value="1"/>
</dbReference>
<protein>
    <recommendedName>
        <fullName evidence="2">Amidohydrolase-related domain-containing protein</fullName>
    </recommendedName>
</protein>
<dbReference type="InterPro" id="IPR032466">
    <property type="entry name" value="Metal_Hydrolase"/>
</dbReference>
<accession>A0A0F9AQJ9</accession>
<feature type="non-terminal residue" evidence="1">
    <location>
        <position position="179"/>
    </location>
</feature>
<gene>
    <name evidence="1" type="ORF">LCGC14_2621450</name>
</gene>
<proteinExistence type="predicted"/>
<dbReference type="EMBL" id="LAZR01044742">
    <property type="protein sequence ID" value="KKL03907.1"/>
    <property type="molecule type" value="Genomic_DNA"/>
</dbReference>
<name>A0A0F9AQJ9_9ZZZZ</name>
<dbReference type="AlphaFoldDB" id="A0A0F9AQJ9"/>
<dbReference type="Gene3D" id="3.20.20.140">
    <property type="entry name" value="Metal-dependent hydrolases"/>
    <property type="match status" value="1"/>
</dbReference>
<evidence type="ECO:0000313" key="1">
    <source>
        <dbReference type="EMBL" id="KKL03907.1"/>
    </source>
</evidence>
<evidence type="ECO:0008006" key="2">
    <source>
        <dbReference type="Google" id="ProtNLM"/>
    </source>
</evidence>
<comment type="caution">
    <text evidence="1">The sequence shown here is derived from an EMBL/GenBank/DDBJ whole genome shotgun (WGS) entry which is preliminary data.</text>
</comment>
<sequence length="179" mass="19584">MRGIEKMPDIRELRLLDGCVTLGRLAVAGVADLTVDNVLEVMDAHDIAEALVHSNEARLVHPRSHGNERLLRDVAGLDRLHPVWALSPPARPDPSAAAGIVDEMISAGVRVARLMMGHVPPLHWIWKDLCEALEARRVPCLLDFAPLGPPATSYPGESLMIDKLRDICLAHPDLPMILS</sequence>